<dbReference type="GO" id="GO:0043565">
    <property type="term" value="F:sequence-specific DNA binding"/>
    <property type="evidence" value="ECO:0007669"/>
    <property type="project" value="InterPro"/>
</dbReference>
<dbReference type="PANTHER" id="PTHR47893:SF1">
    <property type="entry name" value="REGULATORY PROTEIN PCHR"/>
    <property type="match status" value="1"/>
</dbReference>
<keyword evidence="5" id="KW-1185">Reference proteome</keyword>
<dbReference type="Proteomes" id="UP000253324">
    <property type="component" value="Unassembled WGS sequence"/>
</dbReference>
<dbReference type="SMART" id="SM00342">
    <property type="entry name" value="HTH_ARAC"/>
    <property type="match status" value="1"/>
</dbReference>
<dbReference type="OrthoDB" id="7285481at2"/>
<evidence type="ECO:0000256" key="1">
    <source>
        <dbReference type="ARBA" id="ARBA00023015"/>
    </source>
</evidence>
<sequence>MADDTAYSFRQRVLSIEESSAQANTIPAQHTLKNRPSFSRDTCHQLVLAEEFIQNNICNPVSISDIADAAGINIRALQRLFRKYRGATPIQVLLNGRIAAAHEIICSRKATSVRELAAKLHFSNPGRFSKLYRKTYSVVPSEHIRLCQNEKANLRN</sequence>
<protein>
    <submittedName>
        <fullName evidence="4">Helix-turn-helix protein</fullName>
    </submittedName>
</protein>
<gene>
    <name evidence="4" type="ORF">C7476_10954</name>
</gene>
<dbReference type="InterPro" id="IPR053142">
    <property type="entry name" value="PchR_regulatory_protein"/>
</dbReference>
<dbReference type="InterPro" id="IPR009057">
    <property type="entry name" value="Homeodomain-like_sf"/>
</dbReference>
<dbReference type="Gene3D" id="1.10.10.60">
    <property type="entry name" value="Homeodomain-like"/>
    <property type="match status" value="1"/>
</dbReference>
<dbReference type="PROSITE" id="PS01124">
    <property type="entry name" value="HTH_ARAC_FAMILY_2"/>
    <property type="match status" value="1"/>
</dbReference>
<dbReference type="PANTHER" id="PTHR47893">
    <property type="entry name" value="REGULATORY PROTEIN PCHR"/>
    <property type="match status" value="1"/>
</dbReference>
<evidence type="ECO:0000313" key="5">
    <source>
        <dbReference type="Proteomes" id="UP000253324"/>
    </source>
</evidence>
<keyword evidence="2" id="KW-0804">Transcription</keyword>
<dbReference type="Pfam" id="PF12833">
    <property type="entry name" value="HTH_18"/>
    <property type="match status" value="1"/>
</dbReference>
<dbReference type="GO" id="GO:0003700">
    <property type="term" value="F:DNA-binding transcription factor activity"/>
    <property type="evidence" value="ECO:0007669"/>
    <property type="project" value="InterPro"/>
</dbReference>
<name>A0A368YNR8_9HYPH</name>
<evidence type="ECO:0000256" key="2">
    <source>
        <dbReference type="ARBA" id="ARBA00023163"/>
    </source>
</evidence>
<dbReference type="InterPro" id="IPR018060">
    <property type="entry name" value="HTH_AraC"/>
</dbReference>
<accession>A0A368YNR8</accession>
<dbReference type="SUPFAM" id="SSF46689">
    <property type="entry name" value="Homeodomain-like"/>
    <property type="match status" value="1"/>
</dbReference>
<feature type="domain" description="HTH araC/xylS-type" evidence="3">
    <location>
        <begin position="47"/>
        <end position="146"/>
    </location>
</feature>
<keyword evidence="1" id="KW-0805">Transcription regulation</keyword>
<evidence type="ECO:0000313" key="4">
    <source>
        <dbReference type="EMBL" id="RCW81872.1"/>
    </source>
</evidence>
<comment type="caution">
    <text evidence="4">The sequence shown here is derived from an EMBL/GenBank/DDBJ whole genome shotgun (WGS) entry which is preliminary data.</text>
</comment>
<dbReference type="AlphaFoldDB" id="A0A368YNR8"/>
<proteinExistence type="predicted"/>
<reference evidence="4 5" key="1">
    <citation type="submission" date="2018-07" db="EMBL/GenBank/DDBJ databases">
        <title>Genomic Encyclopedia of Type Strains, Phase III (KMG-III): the genomes of soil and plant-associated and newly described type strains.</title>
        <authorList>
            <person name="Whitman W."/>
        </authorList>
    </citation>
    <scope>NUCLEOTIDE SEQUENCE [LARGE SCALE GENOMIC DNA]</scope>
    <source>
        <strain evidence="4 5">31-25a</strain>
    </source>
</reference>
<organism evidence="4 5">
    <name type="scientific">Phyllobacterium bourgognense</name>
    <dbReference type="NCBI Taxonomy" id="314236"/>
    <lineage>
        <taxon>Bacteria</taxon>
        <taxon>Pseudomonadati</taxon>
        <taxon>Pseudomonadota</taxon>
        <taxon>Alphaproteobacteria</taxon>
        <taxon>Hyphomicrobiales</taxon>
        <taxon>Phyllobacteriaceae</taxon>
        <taxon>Phyllobacterium</taxon>
    </lineage>
</organism>
<dbReference type="RefSeq" id="WP_114430915.1">
    <property type="nucleotide sequence ID" value="NZ_QPJM01000009.1"/>
</dbReference>
<evidence type="ECO:0000259" key="3">
    <source>
        <dbReference type="PROSITE" id="PS01124"/>
    </source>
</evidence>
<dbReference type="EMBL" id="QPJM01000009">
    <property type="protein sequence ID" value="RCW81872.1"/>
    <property type="molecule type" value="Genomic_DNA"/>
</dbReference>